<comment type="caution">
    <text evidence="1">The sequence shown here is derived from an EMBL/GenBank/DDBJ whole genome shotgun (WGS) entry which is preliminary data.</text>
</comment>
<accession>A0A9P5ZLV2</accession>
<proteinExistence type="predicted"/>
<dbReference type="AlphaFoldDB" id="A0A9P5ZLV2"/>
<reference evidence="1" key="1">
    <citation type="submission" date="2020-11" db="EMBL/GenBank/DDBJ databases">
        <authorList>
            <consortium name="DOE Joint Genome Institute"/>
            <person name="Ahrendt S."/>
            <person name="Riley R."/>
            <person name="Andreopoulos W."/>
            <person name="Labutti K."/>
            <person name="Pangilinan J."/>
            <person name="Ruiz-Duenas F.J."/>
            <person name="Barrasa J.M."/>
            <person name="Sanchez-Garcia M."/>
            <person name="Camarero S."/>
            <person name="Miyauchi S."/>
            <person name="Serrano A."/>
            <person name="Linde D."/>
            <person name="Babiker R."/>
            <person name="Drula E."/>
            <person name="Ayuso-Fernandez I."/>
            <person name="Pacheco R."/>
            <person name="Padilla G."/>
            <person name="Ferreira P."/>
            <person name="Barriuso J."/>
            <person name="Kellner H."/>
            <person name="Castanera R."/>
            <person name="Alfaro M."/>
            <person name="Ramirez L."/>
            <person name="Pisabarro A.G."/>
            <person name="Kuo A."/>
            <person name="Tritt A."/>
            <person name="Lipzen A."/>
            <person name="He G."/>
            <person name="Yan M."/>
            <person name="Ng V."/>
            <person name="Cullen D."/>
            <person name="Martin F."/>
            <person name="Rosso M.-N."/>
            <person name="Henrissat B."/>
            <person name="Hibbett D."/>
            <person name="Martinez A.T."/>
            <person name="Grigoriev I.V."/>
        </authorList>
    </citation>
    <scope>NUCLEOTIDE SEQUENCE</scope>
    <source>
        <strain evidence="1">ATCC 90797</strain>
    </source>
</reference>
<sequence>MHPSSKLTLPLDTAEAVFTSQTLSSSSLIHGHVPQQQYQIFARIESVPARGILKLCSAMSVRLSLATVGDGMPISGLLRAWLLHAGLGPKVGRMLHWRWIDW</sequence>
<organism evidence="1 2">
    <name type="scientific">Pleurotus eryngii</name>
    <name type="common">Boletus of the steppes</name>
    <dbReference type="NCBI Taxonomy" id="5323"/>
    <lineage>
        <taxon>Eukaryota</taxon>
        <taxon>Fungi</taxon>
        <taxon>Dikarya</taxon>
        <taxon>Basidiomycota</taxon>
        <taxon>Agaricomycotina</taxon>
        <taxon>Agaricomycetes</taxon>
        <taxon>Agaricomycetidae</taxon>
        <taxon>Agaricales</taxon>
        <taxon>Pleurotineae</taxon>
        <taxon>Pleurotaceae</taxon>
        <taxon>Pleurotus</taxon>
    </lineage>
</organism>
<evidence type="ECO:0000313" key="1">
    <source>
        <dbReference type="EMBL" id="KAF9489695.1"/>
    </source>
</evidence>
<gene>
    <name evidence="1" type="ORF">BDN71DRAFT_285753</name>
</gene>
<name>A0A9P5ZLV2_PLEER</name>
<keyword evidence="2" id="KW-1185">Reference proteome</keyword>
<dbReference type="EMBL" id="MU154663">
    <property type="protein sequence ID" value="KAF9489695.1"/>
    <property type="molecule type" value="Genomic_DNA"/>
</dbReference>
<protein>
    <submittedName>
        <fullName evidence="1">Uncharacterized protein</fullName>
    </submittedName>
</protein>
<evidence type="ECO:0000313" key="2">
    <source>
        <dbReference type="Proteomes" id="UP000807025"/>
    </source>
</evidence>
<dbReference type="Proteomes" id="UP000807025">
    <property type="component" value="Unassembled WGS sequence"/>
</dbReference>